<evidence type="ECO:0000313" key="3">
    <source>
        <dbReference type="Proteomes" id="UP000183832"/>
    </source>
</evidence>
<feature type="compositionally biased region" description="Polar residues" evidence="1">
    <location>
        <begin position="67"/>
        <end position="97"/>
    </location>
</feature>
<accession>A0A1J1INM1</accession>
<dbReference type="EMBL" id="CVRI01000056">
    <property type="protein sequence ID" value="CRL01760.1"/>
    <property type="molecule type" value="Genomic_DNA"/>
</dbReference>
<gene>
    <name evidence="2" type="ORF">CLUMA_CG014976</name>
</gene>
<dbReference type="OrthoDB" id="6357957at2759"/>
<dbReference type="AlphaFoldDB" id="A0A1J1INM1"/>
<reference evidence="2 3" key="1">
    <citation type="submission" date="2015-04" db="EMBL/GenBank/DDBJ databases">
        <authorList>
            <person name="Syromyatnikov M.Y."/>
            <person name="Popov V.N."/>
        </authorList>
    </citation>
    <scope>NUCLEOTIDE SEQUENCE [LARGE SCALE GENOMIC DNA]</scope>
</reference>
<sequence length="141" mass="15646">MAFQIPLMRNDFDIYKMKNSKNRSIPTKQTSGRSRKASETHSLSTSPGTNDAFINSPSHRNLHHVSSAGSRYQFSRVNSRTSQSSLAMSPTKNQFASAPSPPKSAKVGSQNSLNKFHNRLVDKLRKAFKSNNSSSEEATRT</sequence>
<dbReference type="PANTHER" id="PTHR38338:SF1">
    <property type="entry name" value="AGAP013079-PA"/>
    <property type="match status" value="1"/>
</dbReference>
<proteinExistence type="predicted"/>
<protein>
    <submittedName>
        <fullName evidence="2">CLUMA_CG014976, isoform A</fullName>
    </submittedName>
</protein>
<name>A0A1J1INM1_9DIPT</name>
<dbReference type="Proteomes" id="UP000183832">
    <property type="component" value="Unassembled WGS sequence"/>
</dbReference>
<organism evidence="2 3">
    <name type="scientific">Clunio marinus</name>
    <dbReference type="NCBI Taxonomy" id="568069"/>
    <lineage>
        <taxon>Eukaryota</taxon>
        <taxon>Metazoa</taxon>
        <taxon>Ecdysozoa</taxon>
        <taxon>Arthropoda</taxon>
        <taxon>Hexapoda</taxon>
        <taxon>Insecta</taxon>
        <taxon>Pterygota</taxon>
        <taxon>Neoptera</taxon>
        <taxon>Endopterygota</taxon>
        <taxon>Diptera</taxon>
        <taxon>Nematocera</taxon>
        <taxon>Chironomoidea</taxon>
        <taxon>Chironomidae</taxon>
        <taxon>Clunio</taxon>
    </lineage>
</organism>
<feature type="compositionally biased region" description="Polar residues" evidence="1">
    <location>
        <begin position="40"/>
        <end position="59"/>
    </location>
</feature>
<keyword evidence="3" id="KW-1185">Reference proteome</keyword>
<evidence type="ECO:0000256" key="1">
    <source>
        <dbReference type="SAM" id="MobiDB-lite"/>
    </source>
</evidence>
<dbReference type="PANTHER" id="PTHR38338">
    <property type="entry name" value="AGAP013079-PA"/>
    <property type="match status" value="1"/>
</dbReference>
<feature type="region of interest" description="Disordered" evidence="1">
    <location>
        <begin position="13"/>
        <end position="116"/>
    </location>
</feature>
<feature type="compositionally biased region" description="Polar residues" evidence="1">
    <location>
        <begin position="22"/>
        <end position="32"/>
    </location>
</feature>
<evidence type="ECO:0000313" key="2">
    <source>
        <dbReference type="EMBL" id="CRL01760.1"/>
    </source>
</evidence>